<dbReference type="Gene3D" id="1.10.530.10">
    <property type="match status" value="1"/>
</dbReference>
<dbReference type="InterPro" id="IPR023346">
    <property type="entry name" value="Lysozyme-like_dom_sf"/>
</dbReference>
<dbReference type="EMBL" id="MLAW01000043">
    <property type="protein sequence ID" value="OJJ22272.1"/>
    <property type="molecule type" value="Genomic_DNA"/>
</dbReference>
<keyword evidence="3" id="KW-1185">Reference proteome</keyword>
<gene>
    <name evidence="2" type="ORF">BI308_19840</name>
</gene>
<protein>
    <recommendedName>
        <fullName evidence="4">Glycoside hydrolase family 19 catalytic domain-containing protein</fullName>
    </recommendedName>
</protein>
<name>A0A1L9QMH2_9CYAN</name>
<keyword evidence="1" id="KW-0812">Transmembrane</keyword>
<evidence type="ECO:0000313" key="2">
    <source>
        <dbReference type="EMBL" id="OJJ22272.1"/>
    </source>
</evidence>
<sequence length="223" mass="25006">MLMDRKIFYDRIRNSLFSGNLTPGQVDGIEAILNFWEDPPVQPVGELKTDWGIRTIGWLAYMLATTYHETAQKMQPISEYGSTAYFQENYCNRKDLGNGPQYGGKPGDGPRFHGRGYVQLTGRINYTKVTPVVREFYPSSPDFVADPDAIKSPKYSAIVMFYGMFLGIFTGYALKNFIGDPNKGQKVDFYQARKIINGLDCAELIAGYAENFSQALEDAGVKA</sequence>
<dbReference type="Proteomes" id="UP000183940">
    <property type="component" value="Unassembled WGS sequence"/>
</dbReference>
<proteinExistence type="predicted"/>
<evidence type="ECO:0000256" key="1">
    <source>
        <dbReference type="SAM" id="Phobius"/>
    </source>
</evidence>
<keyword evidence="1" id="KW-0472">Membrane</keyword>
<dbReference type="SUPFAM" id="SSF53955">
    <property type="entry name" value="Lysozyme-like"/>
    <property type="match status" value="1"/>
</dbReference>
<feature type="transmembrane region" description="Helical" evidence="1">
    <location>
        <begin position="155"/>
        <end position="174"/>
    </location>
</feature>
<evidence type="ECO:0008006" key="4">
    <source>
        <dbReference type="Google" id="ProtNLM"/>
    </source>
</evidence>
<comment type="caution">
    <text evidence="2">The sequence shown here is derived from an EMBL/GenBank/DDBJ whole genome shotgun (WGS) entry which is preliminary data.</text>
</comment>
<dbReference type="STRING" id="1925591.BI308_19840"/>
<keyword evidence="1" id="KW-1133">Transmembrane helix</keyword>
<organism evidence="2 3">
    <name type="scientific">Roseofilum reptotaenium AO1-A</name>
    <dbReference type="NCBI Taxonomy" id="1925591"/>
    <lineage>
        <taxon>Bacteria</taxon>
        <taxon>Bacillati</taxon>
        <taxon>Cyanobacteriota</taxon>
        <taxon>Cyanophyceae</taxon>
        <taxon>Desertifilales</taxon>
        <taxon>Desertifilaceae</taxon>
        <taxon>Roseofilum</taxon>
    </lineage>
</organism>
<dbReference type="AlphaFoldDB" id="A0A1L9QMH2"/>
<evidence type="ECO:0000313" key="3">
    <source>
        <dbReference type="Proteomes" id="UP000183940"/>
    </source>
</evidence>
<reference evidence="2" key="1">
    <citation type="submission" date="2016-10" db="EMBL/GenBank/DDBJ databases">
        <title>CRISPR-Cas defence system in Roseofilum reptotaenium: evidence of a bacteriophage-cyanobacterium arms race in the coral black band disease.</title>
        <authorList>
            <person name="Buerger P."/>
            <person name="Wood-Charlson E.M."/>
            <person name="Weynberg K.D."/>
            <person name="Willis B."/>
            <person name="Van Oppen M.J."/>
        </authorList>
    </citation>
    <scope>NUCLEOTIDE SEQUENCE [LARGE SCALE GENOMIC DNA]</scope>
    <source>
        <strain evidence="2">AO1-A</strain>
    </source>
</reference>
<accession>A0A1L9QMH2</accession>